<evidence type="ECO:0000313" key="1">
    <source>
        <dbReference type="EMBL" id="APU00340.1"/>
    </source>
</evidence>
<dbReference type="Proteomes" id="UP000225269">
    <property type="component" value="Segment"/>
</dbReference>
<keyword evidence="2" id="KW-1185">Reference proteome</keyword>
<name>A0A1L7DQE9_9CAUD</name>
<organism evidence="1 2">
    <name type="scientific">Yersinia phage fHe-Yen3-01</name>
    <dbReference type="NCBI Taxonomy" id="1932893"/>
    <lineage>
        <taxon>Viruses</taxon>
        <taxon>Duplodnaviria</taxon>
        <taxon>Heunggongvirae</taxon>
        <taxon>Uroviricota</taxon>
        <taxon>Caudoviricetes</taxon>
        <taxon>Autographivirales</taxon>
        <taxon>Autonotataviridae</taxon>
        <taxon>Melnykvirinae</taxon>
        <taxon>Pokrovskaiavirus</taxon>
        <taxon>Pokrovskaiavirus fHeYen301</taxon>
    </lineage>
</organism>
<gene>
    <name evidence="1" type="ORF">fHeYen301_7</name>
</gene>
<reference evidence="2" key="1">
    <citation type="submission" date="2016-12" db="EMBL/GenBank/DDBJ databases">
        <title>Characterization and complete genome sequence of Yersinia bacteriophage, fHe-Yen3-01.</title>
        <authorList>
            <person name="Jun J.W."/>
            <person name="Wicklund A."/>
            <person name="Skurnik M."/>
        </authorList>
    </citation>
    <scope>NUCLEOTIDE SEQUENCE [LARGE SCALE GENOMIC DNA]</scope>
</reference>
<sequence>MICRLKVGDLVQVVHFQGMSERARILLKGKTVEVYAHVGREHTSVRIKPVGSDTSFGSFCIGEYRLKLVGKGKDMSKLFAVGSYVTYVGLEHSKDITNALQGCKGVILKNSRYTVQVKWINGRGEYATRAGNHCIEALKPCAPAFGPIPTCNEDFNAYTFEAAQLGEVLRYLPLHPAITPVVNYVRKVGGGIWFHFRTKELSDEAANASGGVTCGTSNWVYYNNHAWFVQTATWLGGMHGNFVPAFEWPSFPHSMEAAFNQCYLTGEQQ</sequence>
<proteinExistence type="predicted"/>
<dbReference type="EMBL" id="KY318515">
    <property type="protein sequence ID" value="APU00340.1"/>
    <property type="molecule type" value="Genomic_DNA"/>
</dbReference>
<accession>A0A1L7DQE9</accession>
<protein>
    <submittedName>
        <fullName evidence="1">Uncharacterized protein</fullName>
    </submittedName>
</protein>
<evidence type="ECO:0000313" key="2">
    <source>
        <dbReference type="Proteomes" id="UP000225269"/>
    </source>
</evidence>